<comment type="subunit">
    <text evidence="8 9">Homodimer.</text>
</comment>
<accession>A0A1B8QA26</accession>
<dbReference type="SUPFAM" id="SSF51351">
    <property type="entry name" value="Triosephosphate isomerase (TIM)"/>
    <property type="match status" value="1"/>
</dbReference>
<dbReference type="InterPro" id="IPR035990">
    <property type="entry name" value="TIM_sf"/>
</dbReference>
<comment type="pathway">
    <text evidence="1 8 9">Carbohydrate degradation; glycolysis; D-glyceraldehyde 3-phosphate from glycerone phosphate: step 1/1.</text>
</comment>
<dbReference type="InterPro" id="IPR022896">
    <property type="entry name" value="TrioseP_Isoase_bac/euk"/>
</dbReference>
<dbReference type="UniPathway" id="UPA00138"/>
<sequence>MSISAIQPTAWVIANWKMHPANQTIATNLAHALCQRADTLPDRVQVVIAPSFLHLTQVGQQLEHCPIALAAQDVCAHRADTGAFTGDISAQMLADIGVKWVIIGHSERREYACENNTILAQKIANAQQAGLGVVLCVGETQAQFEAGQTHAVLAEQLAVLKDSVQNNHDLSLLIAYEPVWAIGSGQVASPEQASAIHGFIHDTLTSYGQSLANTPILYGGSVKADNAAAFAQAANVAGVLVGGASLDAASFYQIIQAFA</sequence>
<dbReference type="GO" id="GO:0006096">
    <property type="term" value="P:glycolytic process"/>
    <property type="evidence" value="ECO:0007669"/>
    <property type="project" value="UniProtKB-UniRule"/>
</dbReference>
<evidence type="ECO:0000256" key="5">
    <source>
        <dbReference type="ARBA" id="ARBA00022490"/>
    </source>
</evidence>
<dbReference type="GO" id="GO:0019563">
    <property type="term" value="P:glycerol catabolic process"/>
    <property type="evidence" value="ECO:0007669"/>
    <property type="project" value="TreeGrafter"/>
</dbReference>
<feature type="binding site" evidence="8">
    <location>
        <begin position="15"/>
        <end position="17"/>
    </location>
    <ligand>
        <name>substrate</name>
    </ligand>
</feature>
<dbReference type="PANTHER" id="PTHR21139:SF42">
    <property type="entry name" value="TRIOSEPHOSPHATE ISOMERASE"/>
    <property type="match status" value="1"/>
</dbReference>
<comment type="subcellular location">
    <subcellularLocation>
        <location evidence="8 9">Cytoplasm</location>
    </subcellularLocation>
</comment>
<feature type="active site" description="Electrophile" evidence="8">
    <location>
        <position position="105"/>
    </location>
</feature>
<comment type="function">
    <text evidence="8">Involved in the gluconeogenesis. Catalyzes stereospecifically the conversion of dihydroxyacetone phosphate (DHAP) to D-glyceraldehyde-3-phosphate (G3P).</text>
</comment>
<evidence type="ECO:0000313" key="10">
    <source>
        <dbReference type="EMBL" id="OBX75932.1"/>
    </source>
</evidence>
<dbReference type="CDD" id="cd00311">
    <property type="entry name" value="TIM"/>
    <property type="match status" value="1"/>
</dbReference>
<dbReference type="GO" id="GO:0005829">
    <property type="term" value="C:cytosol"/>
    <property type="evidence" value="ECO:0007669"/>
    <property type="project" value="TreeGrafter"/>
</dbReference>
<comment type="pathway">
    <text evidence="8 9">Carbohydrate biosynthesis; gluconeogenesis.</text>
</comment>
<feature type="active site" description="Proton acceptor" evidence="8">
    <location>
        <position position="177"/>
    </location>
</feature>
<evidence type="ECO:0000256" key="4">
    <source>
        <dbReference type="ARBA" id="ARBA00022432"/>
    </source>
</evidence>
<evidence type="ECO:0000256" key="9">
    <source>
        <dbReference type="RuleBase" id="RU363013"/>
    </source>
</evidence>
<dbReference type="PROSITE" id="PS51440">
    <property type="entry name" value="TIM_2"/>
    <property type="match status" value="1"/>
</dbReference>
<dbReference type="Pfam" id="PF00121">
    <property type="entry name" value="TIM"/>
    <property type="match status" value="1"/>
</dbReference>
<dbReference type="PANTHER" id="PTHR21139">
    <property type="entry name" value="TRIOSEPHOSPHATE ISOMERASE"/>
    <property type="match status" value="1"/>
</dbReference>
<name>A0A1B8QA26_9GAMM</name>
<keyword evidence="7 8" id="KW-0413">Isomerase</keyword>
<keyword evidence="4 8" id="KW-0312">Gluconeogenesis</keyword>
<feature type="binding site" evidence="8">
    <location>
        <begin position="242"/>
        <end position="243"/>
    </location>
    <ligand>
        <name>substrate</name>
    </ligand>
</feature>
<feature type="binding site" evidence="8">
    <location>
        <position position="183"/>
    </location>
    <ligand>
        <name>substrate</name>
    </ligand>
</feature>
<protein>
    <recommendedName>
        <fullName evidence="8 9">Triosephosphate isomerase</fullName>
        <shortName evidence="8">TIM</shortName>
        <shortName evidence="8">TPI</shortName>
        <ecNumber evidence="8 9">5.3.1.1</ecNumber>
    </recommendedName>
    <alternativeName>
        <fullName evidence="8">Triose-phosphate isomerase</fullName>
    </alternativeName>
</protein>
<dbReference type="InterPro" id="IPR000652">
    <property type="entry name" value="Triosephosphate_isomerase"/>
</dbReference>
<dbReference type="EC" id="5.3.1.1" evidence="8 9"/>
<dbReference type="HAMAP" id="MF_00147_B">
    <property type="entry name" value="TIM_B"/>
    <property type="match status" value="1"/>
</dbReference>
<comment type="caution">
    <text evidence="10">The sequence shown here is derived from an EMBL/GenBank/DDBJ whole genome shotgun (WGS) entry which is preliminary data.</text>
</comment>
<evidence type="ECO:0000313" key="11">
    <source>
        <dbReference type="Proteomes" id="UP000092616"/>
    </source>
</evidence>
<dbReference type="NCBIfam" id="TIGR00419">
    <property type="entry name" value="tim"/>
    <property type="match status" value="1"/>
</dbReference>
<evidence type="ECO:0000256" key="7">
    <source>
        <dbReference type="ARBA" id="ARBA00023235"/>
    </source>
</evidence>
<dbReference type="GO" id="GO:0004807">
    <property type="term" value="F:triose-phosphate isomerase activity"/>
    <property type="evidence" value="ECO:0007669"/>
    <property type="project" value="UniProtKB-UniRule"/>
</dbReference>
<evidence type="ECO:0000256" key="6">
    <source>
        <dbReference type="ARBA" id="ARBA00023152"/>
    </source>
</evidence>
<dbReference type="InterPro" id="IPR020861">
    <property type="entry name" value="Triosephosphate_isomerase_AS"/>
</dbReference>
<dbReference type="PROSITE" id="PS00171">
    <property type="entry name" value="TIM_1"/>
    <property type="match status" value="1"/>
</dbReference>
<keyword evidence="6 8" id="KW-0324">Glycolysis</keyword>
<comment type="catalytic activity">
    <reaction evidence="8 9">
        <text>D-glyceraldehyde 3-phosphate = dihydroxyacetone phosphate</text>
        <dbReference type="Rhea" id="RHEA:18585"/>
        <dbReference type="ChEBI" id="CHEBI:57642"/>
        <dbReference type="ChEBI" id="CHEBI:59776"/>
        <dbReference type="EC" id="5.3.1.1"/>
    </reaction>
</comment>
<dbReference type="EMBL" id="LZNA01000067">
    <property type="protein sequence ID" value="OBX75932.1"/>
    <property type="molecule type" value="Genomic_DNA"/>
</dbReference>
<organism evidence="10 11">
    <name type="scientific">Faucicola atlantae</name>
    <dbReference type="NCBI Taxonomy" id="34059"/>
    <lineage>
        <taxon>Bacteria</taxon>
        <taxon>Pseudomonadati</taxon>
        <taxon>Pseudomonadota</taxon>
        <taxon>Gammaproteobacteria</taxon>
        <taxon>Moraxellales</taxon>
        <taxon>Moraxellaceae</taxon>
        <taxon>Faucicola</taxon>
    </lineage>
</organism>
<keyword evidence="11" id="KW-1185">Reference proteome</keyword>
<dbReference type="InterPro" id="IPR013785">
    <property type="entry name" value="Aldolase_TIM"/>
</dbReference>
<dbReference type="Gene3D" id="3.20.20.70">
    <property type="entry name" value="Aldolase class I"/>
    <property type="match status" value="1"/>
</dbReference>
<dbReference type="AlphaFoldDB" id="A0A1B8QA26"/>
<comment type="similarity">
    <text evidence="3 8 9">Belongs to the triosephosphate isomerase family.</text>
</comment>
<dbReference type="Proteomes" id="UP000092616">
    <property type="component" value="Unassembled WGS sequence"/>
</dbReference>
<comment type="pathway">
    <text evidence="2">Carbohydrate metabolism; erythritol degradation.</text>
</comment>
<dbReference type="FunFam" id="3.20.20.70:FF:000016">
    <property type="entry name" value="Triosephosphate isomerase"/>
    <property type="match status" value="1"/>
</dbReference>
<evidence type="ECO:0000256" key="2">
    <source>
        <dbReference type="ARBA" id="ARBA00004939"/>
    </source>
</evidence>
<gene>
    <name evidence="8" type="primary">tpiA</name>
    <name evidence="10" type="ORF">A9306_01525</name>
</gene>
<dbReference type="RefSeq" id="WP_067338399.1">
    <property type="nucleotide sequence ID" value="NZ_LZNA01000067.1"/>
</dbReference>
<evidence type="ECO:0000256" key="1">
    <source>
        <dbReference type="ARBA" id="ARBA00004680"/>
    </source>
</evidence>
<proteinExistence type="inferred from homology"/>
<dbReference type="UniPathway" id="UPA00109">
    <property type="reaction ID" value="UER00189"/>
</dbReference>
<evidence type="ECO:0000256" key="3">
    <source>
        <dbReference type="ARBA" id="ARBA00007422"/>
    </source>
</evidence>
<dbReference type="GO" id="GO:0046166">
    <property type="term" value="P:glyceraldehyde-3-phosphate biosynthetic process"/>
    <property type="evidence" value="ECO:0007669"/>
    <property type="project" value="TreeGrafter"/>
</dbReference>
<evidence type="ECO:0000256" key="8">
    <source>
        <dbReference type="HAMAP-Rule" id="MF_00147"/>
    </source>
</evidence>
<dbReference type="GO" id="GO:0006094">
    <property type="term" value="P:gluconeogenesis"/>
    <property type="evidence" value="ECO:0007669"/>
    <property type="project" value="UniProtKB-UniRule"/>
</dbReference>
<reference evidence="10 11" key="1">
    <citation type="submission" date="2016-06" db="EMBL/GenBank/DDBJ databases">
        <title>Draft genome of Moraxella atlantae CCUG 59586.</title>
        <authorList>
            <person name="Salva-Serra F."/>
            <person name="Engstrom-Jakobsson H."/>
            <person name="Thorell K."/>
            <person name="Gonzales-Siles L."/>
            <person name="Karlsson R."/>
            <person name="Boulund F."/>
            <person name="Engstrand L."/>
            <person name="Kristiansson E."/>
            <person name="Moore E."/>
        </authorList>
    </citation>
    <scope>NUCLEOTIDE SEQUENCE [LARGE SCALE GENOMIC DNA]</scope>
    <source>
        <strain evidence="10 11">CCUG 59586</strain>
    </source>
</reference>
<keyword evidence="5 8" id="KW-0963">Cytoplasm</keyword>
<feature type="binding site" evidence="8">
    <location>
        <position position="221"/>
    </location>
    <ligand>
        <name>substrate</name>
    </ligand>
</feature>